<feature type="region of interest" description="Disordered" evidence="1">
    <location>
        <begin position="1"/>
        <end position="26"/>
    </location>
</feature>
<reference evidence="2 3" key="1">
    <citation type="submission" date="2015-09" db="EMBL/GenBank/DDBJ databases">
        <authorList>
            <consortium name="Pathogen Informatics"/>
        </authorList>
    </citation>
    <scope>NUCLEOTIDE SEQUENCE [LARGE SCALE GENOMIC DNA]</scope>
    <source>
        <strain evidence="2 3">2789STDY5608849</strain>
    </source>
</reference>
<evidence type="ECO:0000256" key="1">
    <source>
        <dbReference type="SAM" id="MobiDB-lite"/>
    </source>
</evidence>
<evidence type="ECO:0000313" key="3">
    <source>
        <dbReference type="Proteomes" id="UP000095706"/>
    </source>
</evidence>
<dbReference type="AlphaFoldDB" id="A0A174AZC4"/>
<dbReference type="RefSeq" id="WP_055226757.1">
    <property type="nucleotide sequence ID" value="NZ_CYYV01000004.1"/>
</dbReference>
<dbReference type="EMBL" id="CYYV01000004">
    <property type="protein sequence ID" value="CUN94161.1"/>
    <property type="molecule type" value="Genomic_DNA"/>
</dbReference>
<evidence type="ECO:0000313" key="2">
    <source>
        <dbReference type="EMBL" id="CUN94161.1"/>
    </source>
</evidence>
<gene>
    <name evidence="2" type="ORF">ERS852406_00965</name>
</gene>
<dbReference type="Proteomes" id="UP000095706">
    <property type="component" value="Unassembled WGS sequence"/>
</dbReference>
<name>A0A174AZC4_9FIRM</name>
<accession>A0A174AZC4</accession>
<sequence>MSVEGRELGWDDSIKQDSQNFDPIPEGDYNVTIEKYDRSRSKGEGKLPPCNMAVVYFIVHGSDREITIRENYILHSSLEWKLSELFRGVGLKKEGEELRMDWNALPGKTARAKIGVKPGIKDPSKKFNYIEKLYPKDSDKPAFTPGRF</sequence>
<evidence type="ECO:0008006" key="4">
    <source>
        <dbReference type="Google" id="ProtNLM"/>
    </source>
</evidence>
<feature type="compositionally biased region" description="Basic and acidic residues" evidence="1">
    <location>
        <begin position="1"/>
        <end position="15"/>
    </location>
</feature>
<protein>
    <recommendedName>
        <fullName evidence="4">DUF669 domain-containing protein</fullName>
    </recommendedName>
</protein>
<proteinExistence type="predicted"/>
<organism evidence="2 3">
    <name type="scientific">Fusicatenibacter saccharivorans</name>
    <dbReference type="NCBI Taxonomy" id="1150298"/>
    <lineage>
        <taxon>Bacteria</taxon>
        <taxon>Bacillati</taxon>
        <taxon>Bacillota</taxon>
        <taxon>Clostridia</taxon>
        <taxon>Lachnospirales</taxon>
        <taxon>Lachnospiraceae</taxon>
        <taxon>Fusicatenibacter</taxon>
    </lineage>
</organism>